<proteinExistence type="predicted"/>
<evidence type="ECO:0000313" key="1">
    <source>
        <dbReference type="EMBL" id="KAI9904511.1"/>
    </source>
</evidence>
<name>A0ACC0VDI6_9HYPO</name>
<evidence type="ECO:0000313" key="2">
    <source>
        <dbReference type="Proteomes" id="UP001163324"/>
    </source>
</evidence>
<dbReference type="EMBL" id="CM047940">
    <property type="protein sequence ID" value="KAI9904511.1"/>
    <property type="molecule type" value="Genomic_DNA"/>
</dbReference>
<protein>
    <submittedName>
        <fullName evidence="1">Uncharacterized protein</fullName>
    </submittedName>
</protein>
<sequence>MAFSGCAQAMSWILALLLFAPQSGATSCDCGYTVSNHRNAEAWLFTESLEVDFTKLDYIQQDADWRLQDFRVSAYAGRGEYGKSFVLQNAVIHPELDAEGQLLNDNAVAGLDLIVSGGTVNDNILGAEVDSARLDLQYGSYRAGMRIPDVNGTCAAFFWYFNDTQEIDIEFLSREFDAEKGLYPVNLVIQSEESKEAGYDASKTGMYKVVNLTFDPTTDFHEYRFDYLPGQVFFYVDSELVADMHGVEIPSVGGHLILQHWSNGNPQWSGGPTSQDASLRINYVKAYFNTSDPEHLETVMSRCASMASDEESVCSVPDIVASDVGTRGEFLSISKGDDVVNDTDVAPDKSDEEAGSVRGISFGVWTWSWKAAAGFGTAISIHALL</sequence>
<gene>
    <name evidence="1" type="ORF">N3K66_001040</name>
</gene>
<organism evidence="1 2">
    <name type="scientific">Trichothecium roseum</name>
    <dbReference type="NCBI Taxonomy" id="47278"/>
    <lineage>
        <taxon>Eukaryota</taxon>
        <taxon>Fungi</taxon>
        <taxon>Dikarya</taxon>
        <taxon>Ascomycota</taxon>
        <taxon>Pezizomycotina</taxon>
        <taxon>Sordariomycetes</taxon>
        <taxon>Hypocreomycetidae</taxon>
        <taxon>Hypocreales</taxon>
        <taxon>Hypocreales incertae sedis</taxon>
        <taxon>Trichothecium</taxon>
    </lineage>
</organism>
<comment type="caution">
    <text evidence="1">The sequence shown here is derived from an EMBL/GenBank/DDBJ whole genome shotgun (WGS) entry which is preliminary data.</text>
</comment>
<dbReference type="Proteomes" id="UP001163324">
    <property type="component" value="Chromosome 1"/>
</dbReference>
<reference evidence="1" key="1">
    <citation type="submission" date="2022-10" db="EMBL/GenBank/DDBJ databases">
        <title>Complete Genome of Trichothecium roseum strain YXFP-22015, a Plant Pathogen Isolated from Citrus.</title>
        <authorList>
            <person name="Wang Y."/>
            <person name="Zhu L."/>
        </authorList>
    </citation>
    <scope>NUCLEOTIDE SEQUENCE</scope>
    <source>
        <strain evidence="1">YXFP-22015</strain>
    </source>
</reference>
<keyword evidence="2" id="KW-1185">Reference proteome</keyword>
<accession>A0ACC0VDI6</accession>